<dbReference type="InterPro" id="IPR055312">
    <property type="entry name" value="FBL15-like"/>
</dbReference>
<dbReference type="AlphaFoldDB" id="A0ABC9DTN4"/>
<keyword evidence="2" id="KW-1185">Reference proteome</keyword>
<dbReference type="InterPro" id="IPR036047">
    <property type="entry name" value="F-box-like_dom_sf"/>
</dbReference>
<dbReference type="InterPro" id="IPR032675">
    <property type="entry name" value="LRR_dom_sf"/>
</dbReference>
<dbReference type="SUPFAM" id="SSF52047">
    <property type="entry name" value="RNI-like"/>
    <property type="match status" value="1"/>
</dbReference>
<accession>A0ABC9DTN4</accession>
<name>A0ABC9DTN4_9POAL</name>
<dbReference type="SUPFAM" id="SSF81383">
    <property type="entry name" value="F-box domain"/>
    <property type="match status" value="1"/>
</dbReference>
<dbReference type="PANTHER" id="PTHR34709">
    <property type="entry name" value="OS10G0396666 PROTEIN"/>
    <property type="match status" value="1"/>
</dbReference>
<protein>
    <recommendedName>
        <fullName evidence="3">F-box domain-containing protein</fullName>
    </recommendedName>
</protein>
<proteinExistence type="predicted"/>
<dbReference type="PANTHER" id="PTHR34709:SF28">
    <property type="entry name" value="OS08G0272601 PROTEIN"/>
    <property type="match status" value="1"/>
</dbReference>
<organism evidence="1 2">
    <name type="scientific">Urochloa decumbens</name>
    <dbReference type="NCBI Taxonomy" id="240449"/>
    <lineage>
        <taxon>Eukaryota</taxon>
        <taxon>Viridiplantae</taxon>
        <taxon>Streptophyta</taxon>
        <taxon>Embryophyta</taxon>
        <taxon>Tracheophyta</taxon>
        <taxon>Spermatophyta</taxon>
        <taxon>Magnoliopsida</taxon>
        <taxon>Liliopsida</taxon>
        <taxon>Poales</taxon>
        <taxon>Poaceae</taxon>
        <taxon>PACMAD clade</taxon>
        <taxon>Panicoideae</taxon>
        <taxon>Panicodae</taxon>
        <taxon>Paniceae</taxon>
        <taxon>Melinidinae</taxon>
        <taxon>Urochloa</taxon>
    </lineage>
</organism>
<evidence type="ECO:0008006" key="3">
    <source>
        <dbReference type="Google" id="ProtNLM"/>
    </source>
</evidence>
<reference evidence="2" key="1">
    <citation type="submission" date="2024-06" db="EMBL/GenBank/DDBJ databases">
        <authorList>
            <person name="Ryan C."/>
        </authorList>
    </citation>
    <scope>NUCLEOTIDE SEQUENCE [LARGE SCALE GENOMIC DNA]</scope>
</reference>
<dbReference type="Proteomes" id="UP001497457">
    <property type="component" value="Chromosome 34rd"/>
</dbReference>
<reference evidence="1 2" key="2">
    <citation type="submission" date="2024-10" db="EMBL/GenBank/DDBJ databases">
        <authorList>
            <person name="Ryan C."/>
        </authorList>
    </citation>
    <scope>NUCLEOTIDE SEQUENCE [LARGE SCALE GENOMIC DNA]</scope>
</reference>
<gene>
    <name evidence="1" type="ORF">URODEC1_LOCUS88290</name>
</gene>
<dbReference type="Gene3D" id="3.80.10.10">
    <property type="entry name" value="Ribonuclease Inhibitor"/>
    <property type="match status" value="1"/>
</dbReference>
<evidence type="ECO:0000313" key="2">
    <source>
        <dbReference type="Proteomes" id="UP001497457"/>
    </source>
</evidence>
<dbReference type="EMBL" id="OZ075144">
    <property type="protein sequence ID" value="CAL5044446.1"/>
    <property type="molecule type" value="Genomic_DNA"/>
</dbReference>
<evidence type="ECO:0000313" key="1">
    <source>
        <dbReference type="EMBL" id="CAL5044446.1"/>
    </source>
</evidence>
<sequence length="586" mass="65641">MDATAAEEDETRAAKRARLTPSTADLISGLDDDVLLRVLGLVPDASDAARAGALSRRWRGLWARVPALRFASRPEPLGVSGAGLERYAAVVDGVLARRARSGCAIESLSILYATGSDEHSLEHQPTMPPFADAAQLVIPGLPEPETERNLEQQMPASVYAAQRWMGYAFRHGVRSFDLDLRLPFVPPNLSWEHDDDYAEGKKRPAVLLDELPDPVRLETMRLALGGTRLRLPAAIMKFASLTDLSLERIRIAAGGAHLLGRLVSSASCPRLQKLRMKKIYIQAFYEEMSLEADVLSELWMEDVRVLMSLKLTTPRLRVLHIYKCSHEVLRVSAPRLEELAICQLGYPAPMRLDVDGNLPCVRRLKLCLRSHCRSNSRLSSYLKAENDTSLLLLEHCSSLTCLQVILHGPKLFKEDVNMIKSRVPHLPHVTSLTVNVSLPFKRHGYGASVGSLLTRFRNLRHLSLHLPFFCELGPPIKSPRLNHLCHHRYHWKSNDISMDHLEEVELTGLTGTDCELWFMKTMLASAKRLCKVAISFNPCCWQHPGKMDAFERMLVDEGMLVSHRDTHTLTCLELICARGCSVTNIV</sequence>